<organism evidence="1 2">
    <name type="scientific">Streptacidiphilus cavernicola</name>
    <dbReference type="NCBI Taxonomy" id="3342716"/>
    <lineage>
        <taxon>Bacteria</taxon>
        <taxon>Bacillati</taxon>
        <taxon>Actinomycetota</taxon>
        <taxon>Actinomycetes</taxon>
        <taxon>Kitasatosporales</taxon>
        <taxon>Streptomycetaceae</taxon>
        <taxon>Streptacidiphilus</taxon>
    </lineage>
</organism>
<dbReference type="Proteomes" id="UP001592528">
    <property type="component" value="Unassembled WGS sequence"/>
</dbReference>
<accession>A0ABV6UIH7</accession>
<sequence>MVRSAKRARRLVVEGEVFLWALSHSHRVLGNGQYEDCCETLVIRRFKAAGSLRIVFPAGADRFVPDGYLVPSGAVGTEFGRTMNLHEPGTVRAMLDVALSRGWQPDDPTAEEVDGWSIFDEVTRHRGATSPL</sequence>
<proteinExistence type="predicted"/>
<evidence type="ECO:0000313" key="2">
    <source>
        <dbReference type="Proteomes" id="UP001592528"/>
    </source>
</evidence>
<name>A0ABV6UIH7_9ACTN</name>
<reference evidence="1 2" key="1">
    <citation type="submission" date="2024-09" db="EMBL/GenBank/DDBJ databases">
        <authorList>
            <person name="Lee S.D."/>
        </authorList>
    </citation>
    <scope>NUCLEOTIDE SEQUENCE [LARGE SCALE GENOMIC DNA]</scope>
    <source>
        <strain evidence="1 2">N1-5</strain>
    </source>
</reference>
<dbReference type="RefSeq" id="WP_030265176.1">
    <property type="nucleotide sequence ID" value="NZ_JBHEZZ010000003.1"/>
</dbReference>
<keyword evidence="2" id="KW-1185">Reference proteome</keyword>
<gene>
    <name evidence="1" type="ORF">ACEZDJ_08175</name>
</gene>
<comment type="caution">
    <text evidence="1">The sequence shown here is derived from an EMBL/GenBank/DDBJ whole genome shotgun (WGS) entry which is preliminary data.</text>
</comment>
<protein>
    <submittedName>
        <fullName evidence="1">Uncharacterized protein</fullName>
    </submittedName>
</protein>
<evidence type="ECO:0000313" key="1">
    <source>
        <dbReference type="EMBL" id="MFC1401263.1"/>
    </source>
</evidence>
<dbReference type="EMBL" id="JBHEZZ010000003">
    <property type="protein sequence ID" value="MFC1401263.1"/>
    <property type="molecule type" value="Genomic_DNA"/>
</dbReference>